<proteinExistence type="predicted"/>
<name>A0A9J5YS21_SOLCO</name>
<evidence type="ECO:0000313" key="2">
    <source>
        <dbReference type="Proteomes" id="UP000824120"/>
    </source>
</evidence>
<gene>
    <name evidence="1" type="ORF">H5410_034675</name>
</gene>
<accession>A0A9J5YS21</accession>
<comment type="caution">
    <text evidence="1">The sequence shown here is derived from an EMBL/GenBank/DDBJ whole genome shotgun (WGS) entry which is preliminary data.</text>
</comment>
<dbReference type="AlphaFoldDB" id="A0A9J5YS21"/>
<organism evidence="1 2">
    <name type="scientific">Solanum commersonii</name>
    <name type="common">Commerson's wild potato</name>
    <name type="synonym">Commerson's nightshade</name>
    <dbReference type="NCBI Taxonomy" id="4109"/>
    <lineage>
        <taxon>Eukaryota</taxon>
        <taxon>Viridiplantae</taxon>
        <taxon>Streptophyta</taxon>
        <taxon>Embryophyta</taxon>
        <taxon>Tracheophyta</taxon>
        <taxon>Spermatophyta</taxon>
        <taxon>Magnoliopsida</taxon>
        <taxon>eudicotyledons</taxon>
        <taxon>Gunneridae</taxon>
        <taxon>Pentapetalae</taxon>
        <taxon>asterids</taxon>
        <taxon>lamiids</taxon>
        <taxon>Solanales</taxon>
        <taxon>Solanaceae</taxon>
        <taxon>Solanoideae</taxon>
        <taxon>Solaneae</taxon>
        <taxon>Solanum</taxon>
    </lineage>
</organism>
<protein>
    <submittedName>
        <fullName evidence="1">Uncharacterized protein</fullName>
    </submittedName>
</protein>
<sequence>MKSIMLCMLFVVDAKGGGGGAKTSLRPTKFLSVTSLAIFTLLPVPELGDGVVTGVRVLY</sequence>
<dbReference type="Proteomes" id="UP000824120">
    <property type="component" value="Chromosome 6"/>
</dbReference>
<reference evidence="1 2" key="1">
    <citation type="submission" date="2020-09" db="EMBL/GenBank/DDBJ databases">
        <title>De no assembly of potato wild relative species, Solanum commersonii.</title>
        <authorList>
            <person name="Cho K."/>
        </authorList>
    </citation>
    <scope>NUCLEOTIDE SEQUENCE [LARGE SCALE GENOMIC DNA]</scope>
    <source>
        <strain evidence="1">LZ3.2</strain>
        <tissue evidence="1">Leaf</tissue>
    </source>
</reference>
<dbReference type="EMBL" id="JACXVP010000006">
    <property type="protein sequence ID" value="KAG5603305.1"/>
    <property type="molecule type" value="Genomic_DNA"/>
</dbReference>
<keyword evidence="2" id="KW-1185">Reference proteome</keyword>
<evidence type="ECO:0000313" key="1">
    <source>
        <dbReference type="EMBL" id="KAG5603305.1"/>
    </source>
</evidence>